<proteinExistence type="predicted"/>
<evidence type="ECO:0000313" key="1">
    <source>
        <dbReference type="EMBL" id="GIP15657.1"/>
    </source>
</evidence>
<dbReference type="Pfam" id="PF14398">
    <property type="entry name" value="ATPgrasp_YheCD"/>
    <property type="match status" value="1"/>
</dbReference>
<dbReference type="AlphaFoldDB" id="A0A919YLZ1"/>
<evidence type="ECO:0008006" key="3">
    <source>
        <dbReference type="Google" id="ProtNLM"/>
    </source>
</evidence>
<protein>
    <recommendedName>
        <fullName evidence="3">YheC/YheD family protein</fullName>
    </recommendedName>
</protein>
<dbReference type="InterPro" id="IPR026838">
    <property type="entry name" value="YheC/D"/>
</dbReference>
<dbReference type="RefSeq" id="WP_213513944.1">
    <property type="nucleotide sequence ID" value="NZ_BOSE01000002.1"/>
</dbReference>
<reference evidence="1" key="1">
    <citation type="submission" date="2021-03" db="EMBL/GenBank/DDBJ databases">
        <title>Antimicrobial resistance genes in bacteria isolated from Japanese honey, and their potential for conferring macrolide and lincosamide resistance in the American foulbrood pathogen Paenibacillus larvae.</title>
        <authorList>
            <person name="Okamoto M."/>
            <person name="Kumagai M."/>
            <person name="Kanamori H."/>
            <person name="Takamatsu D."/>
        </authorList>
    </citation>
    <scope>NUCLEOTIDE SEQUENCE</scope>
    <source>
        <strain evidence="1">J40TS1</strain>
    </source>
</reference>
<accession>A0A919YLZ1</accession>
<dbReference type="Gene3D" id="3.30.470.20">
    <property type="entry name" value="ATP-grasp fold, B domain"/>
    <property type="match status" value="1"/>
</dbReference>
<keyword evidence="2" id="KW-1185">Reference proteome</keyword>
<organism evidence="1 2">
    <name type="scientific">Paenibacillus montaniterrae</name>
    <dbReference type="NCBI Taxonomy" id="429341"/>
    <lineage>
        <taxon>Bacteria</taxon>
        <taxon>Bacillati</taxon>
        <taxon>Bacillota</taxon>
        <taxon>Bacilli</taxon>
        <taxon>Bacillales</taxon>
        <taxon>Paenibacillaceae</taxon>
        <taxon>Paenibacillus</taxon>
    </lineage>
</organism>
<dbReference type="Proteomes" id="UP000683139">
    <property type="component" value="Unassembled WGS sequence"/>
</dbReference>
<name>A0A919YLZ1_9BACL</name>
<dbReference type="SUPFAM" id="SSF56059">
    <property type="entry name" value="Glutathione synthetase ATP-binding domain-like"/>
    <property type="match status" value="1"/>
</dbReference>
<comment type="caution">
    <text evidence="1">The sequence shown here is derived from an EMBL/GenBank/DDBJ whole genome shotgun (WGS) entry which is preliminary data.</text>
</comment>
<evidence type="ECO:0000313" key="2">
    <source>
        <dbReference type="Proteomes" id="UP000683139"/>
    </source>
</evidence>
<gene>
    <name evidence="1" type="ORF">J40TS1_12990</name>
</gene>
<dbReference type="EMBL" id="BOSE01000002">
    <property type="protein sequence ID" value="GIP15657.1"/>
    <property type="molecule type" value="Genomic_DNA"/>
</dbReference>
<sequence length="223" mass="24633">MSTHTGRKIASKTVKQAVLLSHPRIASHIPPTRSFSYEHLQQMLNQHSMVYVKPVVGSGGAGVIQVKKIANGYAFHIRSNIYRFASFDAMFNSLKKVMKKRPHMIQKGIDLLKINGCAVDYRVKYVKEYGRWSYRAIVGRKARHGLAVTNLTQGGSLLKGGAAIAATMGSGAVARKKAEMRKLTELCTSVLVSAYPGLTHLGYDYGIDKSGKIWLFEVNTNPH</sequence>